<evidence type="ECO:0000313" key="5">
    <source>
        <dbReference type="Proteomes" id="UP000632289"/>
    </source>
</evidence>
<keyword evidence="5" id="KW-1185">Reference proteome</keyword>
<gene>
    <name evidence="4" type="ORF">IF129_18065</name>
</gene>
<dbReference type="InterPro" id="IPR050267">
    <property type="entry name" value="Anti-sigma-factor_SerPK"/>
</dbReference>
<keyword evidence="4" id="KW-0547">Nucleotide-binding</keyword>
<reference evidence="4" key="1">
    <citation type="submission" date="2020-09" db="EMBL/GenBank/DDBJ databases">
        <title>Secondary metabolite and genome analysis of marine Streptomyces chumphonensis KK1-2T.</title>
        <authorList>
            <person name="Phongsopitanun W."/>
            <person name="Kanchanasin P."/>
            <person name="Pittayakhajonwut P."/>
            <person name="Suwanborirux K."/>
            <person name="Tanasupawat S."/>
        </authorList>
    </citation>
    <scope>NUCLEOTIDE SEQUENCE</scope>
    <source>
        <strain evidence="4">KK1-2</strain>
    </source>
</reference>
<keyword evidence="1" id="KW-0418">Kinase</keyword>
<evidence type="ECO:0000256" key="2">
    <source>
        <dbReference type="SAM" id="MobiDB-lite"/>
    </source>
</evidence>
<proteinExistence type="predicted"/>
<dbReference type="PANTHER" id="PTHR35526">
    <property type="entry name" value="ANTI-SIGMA-F FACTOR RSBW-RELATED"/>
    <property type="match status" value="1"/>
</dbReference>
<dbReference type="Pfam" id="PF13581">
    <property type="entry name" value="HATPase_c_2"/>
    <property type="match status" value="1"/>
</dbReference>
<dbReference type="InterPro" id="IPR003594">
    <property type="entry name" value="HATPase_dom"/>
</dbReference>
<sequence>MREVVGAHLRLWGCAELVAVAQLVTSELVTNAILHGAGGSVHFRLARTDAEPCIEVDDGSPGRPRVRNPGPDDESGRGMLLVDALAHRWGTSEDGTNTWCVLLLPMVDR</sequence>
<dbReference type="PANTHER" id="PTHR35526:SF3">
    <property type="entry name" value="ANTI-SIGMA-F FACTOR RSBW"/>
    <property type="match status" value="1"/>
</dbReference>
<name>A0A927IEK1_9ACTN</name>
<dbReference type="Proteomes" id="UP000632289">
    <property type="component" value="Unassembled WGS sequence"/>
</dbReference>
<keyword evidence="4" id="KW-0067">ATP-binding</keyword>
<dbReference type="CDD" id="cd16936">
    <property type="entry name" value="HATPase_RsbW-like"/>
    <property type="match status" value="1"/>
</dbReference>
<evidence type="ECO:0000313" key="4">
    <source>
        <dbReference type="EMBL" id="MBD3933451.1"/>
    </source>
</evidence>
<dbReference type="GO" id="GO:0005524">
    <property type="term" value="F:ATP binding"/>
    <property type="evidence" value="ECO:0007669"/>
    <property type="project" value="UniProtKB-KW"/>
</dbReference>
<comment type="caution">
    <text evidence="4">The sequence shown here is derived from an EMBL/GenBank/DDBJ whole genome shotgun (WGS) entry which is preliminary data.</text>
</comment>
<organism evidence="4 5">
    <name type="scientific">Streptomyces chumphonensis</name>
    <dbReference type="NCBI Taxonomy" id="1214925"/>
    <lineage>
        <taxon>Bacteria</taxon>
        <taxon>Bacillati</taxon>
        <taxon>Actinomycetota</taxon>
        <taxon>Actinomycetes</taxon>
        <taxon>Kitasatosporales</taxon>
        <taxon>Streptomycetaceae</taxon>
        <taxon>Streptomyces</taxon>
    </lineage>
</organism>
<dbReference type="EMBL" id="JACXYU010000009">
    <property type="protein sequence ID" value="MBD3933451.1"/>
    <property type="molecule type" value="Genomic_DNA"/>
</dbReference>
<dbReference type="AlphaFoldDB" id="A0A927IEK1"/>
<dbReference type="Gene3D" id="3.30.565.10">
    <property type="entry name" value="Histidine kinase-like ATPase, C-terminal domain"/>
    <property type="match status" value="1"/>
</dbReference>
<feature type="domain" description="Histidine kinase/HSP90-like ATPase" evidence="3">
    <location>
        <begin position="1"/>
        <end position="97"/>
    </location>
</feature>
<evidence type="ECO:0000259" key="3">
    <source>
        <dbReference type="Pfam" id="PF13581"/>
    </source>
</evidence>
<feature type="region of interest" description="Disordered" evidence="2">
    <location>
        <begin position="54"/>
        <end position="77"/>
    </location>
</feature>
<protein>
    <submittedName>
        <fullName evidence="4">ATP-binding protein</fullName>
    </submittedName>
</protein>
<evidence type="ECO:0000256" key="1">
    <source>
        <dbReference type="ARBA" id="ARBA00022527"/>
    </source>
</evidence>
<accession>A0A927IEK1</accession>
<dbReference type="GO" id="GO:0004674">
    <property type="term" value="F:protein serine/threonine kinase activity"/>
    <property type="evidence" value="ECO:0007669"/>
    <property type="project" value="UniProtKB-KW"/>
</dbReference>
<dbReference type="SUPFAM" id="SSF55874">
    <property type="entry name" value="ATPase domain of HSP90 chaperone/DNA topoisomerase II/histidine kinase"/>
    <property type="match status" value="1"/>
</dbReference>
<keyword evidence="1" id="KW-0808">Transferase</keyword>
<keyword evidence="1" id="KW-0723">Serine/threonine-protein kinase</keyword>
<dbReference type="InterPro" id="IPR036890">
    <property type="entry name" value="HATPase_C_sf"/>
</dbReference>